<dbReference type="PANTHER" id="PTHR34047:SF8">
    <property type="entry name" value="PROTEIN YKFC"/>
    <property type="match status" value="1"/>
</dbReference>
<keyword evidence="4" id="KW-1185">Reference proteome</keyword>
<evidence type="ECO:0000313" key="4">
    <source>
        <dbReference type="Proteomes" id="UP000664303"/>
    </source>
</evidence>
<evidence type="ECO:0000256" key="1">
    <source>
        <dbReference type="ARBA" id="ARBA00034120"/>
    </source>
</evidence>
<dbReference type="AlphaFoldDB" id="A0A939INC9"/>
<proteinExistence type="inferred from homology"/>
<dbReference type="PROSITE" id="PS50878">
    <property type="entry name" value="RT_POL"/>
    <property type="match status" value="1"/>
</dbReference>
<dbReference type="PANTHER" id="PTHR34047">
    <property type="entry name" value="NUCLEAR INTRON MATURASE 1, MITOCHONDRIAL-RELATED"/>
    <property type="match status" value="1"/>
</dbReference>
<reference evidence="3" key="1">
    <citation type="submission" date="2021-02" db="EMBL/GenBank/DDBJ databases">
        <title>PHA producing bacteria isolated from coastal sediment in Guangdong, Shenzhen.</title>
        <authorList>
            <person name="Zheng W."/>
            <person name="Yu S."/>
            <person name="Huang Y."/>
        </authorList>
    </citation>
    <scope>NUCLEOTIDE SEQUENCE</scope>
    <source>
        <strain evidence="3">TN14-10</strain>
    </source>
</reference>
<evidence type="ECO:0000313" key="3">
    <source>
        <dbReference type="EMBL" id="MBN7797927.1"/>
    </source>
</evidence>
<protein>
    <submittedName>
        <fullName evidence="3">Group II intron reverse transcriptase/maturase</fullName>
        <ecNumber evidence="3">2.7.7.49</ecNumber>
    </submittedName>
</protein>
<dbReference type="InterPro" id="IPR030931">
    <property type="entry name" value="Group_II_RT_mat"/>
</dbReference>
<comment type="similarity">
    <text evidence="1">Belongs to the bacterial reverse transcriptase family.</text>
</comment>
<feature type="domain" description="Reverse transcriptase" evidence="2">
    <location>
        <begin position="68"/>
        <end position="319"/>
    </location>
</feature>
<gene>
    <name evidence="3" type="primary">ltrA</name>
    <name evidence="3" type="ORF">JYP50_15055</name>
</gene>
<dbReference type="EMBL" id="JAFKCZ010000011">
    <property type="protein sequence ID" value="MBN7797927.1"/>
    <property type="molecule type" value="Genomic_DNA"/>
</dbReference>
<keyword evidence="3" id="KW-0548">Nucleotidyltransferase</keyword>
<dbReference type="InterPro" id="IPR051083">
    <property type="entry name" value="GrpII_Intron_Splice-Mob/Def"/>
</dbReference>
<dbReference type="GO" id="GO:0003964">
    <property type="term" value="F:RNA-directed DNA polymerase activity"/>
    <property type="evidence" value="ECO:0007669"/>
    <property type="project" value="UniProtKB-KW"/>
</dbReference>
<dbReference type="InterPro" id="IPR043502">
    <property type="entry name" value="DNA/RNA_pol_sf"/>
</dbReference>
<dbReference type="Pfam" id="PF00078">
    <property type="entry name" value="RVT_1"/>
    <property type="match status" value="1"/>
</dbReference>
<dbReference type="Proteomes" id="UP000664303">
    <property type="component" value="Unassembled WGS sequence"/>
</dbReference>
<dbReference type="CDD" id="cd01651">
    <property type="entry name" value="RT_G2_intron"/>
    <property type="match status" value="1"/>
</dbReference>
<evidence type="ECO:0000259" key="2">
    <source>
        <dbReference type="PROSITE" id="PS50878"/>
    </source>
</evidence>
<dbReference type="SUPFAM" id="SSF56672">
    <property type="entry name" value="DNA/RNA polymerases"/>
    <property type="match status" value="1"/>
</dbReference>
<comment type="caution">
    <text evidence="3">The sequence shown here is derived from an EMBL/GenBank/DDBJ whole genome shotgun (WGS) entry which is preliminary data.</text>
</comment>
<dbReference type="EC" id="2.7.7.49" evidence="3"/>
<sequence length="440" mass="50807">MTISTKQLELTQRATERAEGTLTTLAHFIDLAWLREAYRRTRKDGASGVDGQTASDYEQRLEENLSALLERFKSGRYRAPPVKRVYIPKADGKRRRPIGIPTLEDKILQRAVVMLLEPIYEVQFSDASYGFRPGRSAHQALEAVWRGTMGHPNGWLIELDIESFFDHVDHKTLQTLVARRVGDGVVRRIIGKWLNAGVMEDGRLSRPARGTPQGGVISPLLANIYLHEVLDQWFEEDVLPRLKSHGFVVRFADDAVLGFAREDDARRVYAVLEKRFAKFGLKLHPEKTRLIKFKRPGGPDHPRGGPGNSRSFDFLGFTHFWARTRKGGWAVKRKTAKNRLSRALVTIKQWCRRYRHEPVLWQHTQLSRKLRGHYAYYGITGNGRTLVRFRHAVERIWRNWLARRSARAKLLWSRFKTFLKRYPLPPARVIHSAYPSQSSS</sequence>
<dbReference type="RefSeq" id="WP_206561379.1">
    <property type="nucleotide sequence ID" value="NZ_JAFKCZ010000011.1"/>
</dbReference>
<keyword evidence="3" id="KW-0695">RNA-directed DNA polymerase</keyword>
<organism evidence="3 4">
    <name type="scientific">Parahaliea mediterranea</name>
    <dbReference type="NCBI Taxonomy" id="651086"/>
    <lineage>
        <taxon>Bacteria</taxon>
        <taxon>Pseudomonadati</taxon>
        <taxon>Pseudomonadota</taxon>
        <taxon>Gammaproteobacteria</taxon>
        <taxon>Cellvibrionales</taxon>
        <taxon>Halieaceae</taxon>
        <taxon>Parahaliea</taxon>
    </lineage>
</organism>
<dbReference type="NCBIfam" id="TIGR04416">
    <property type="entry name" value="group_II_RT_mat"/>
    <property type="match status" value="1"/>
</dbReference>
<dbReference type="InterPro" id="IPR000477">
    <property type="entry name" value="RT_dom"/>
</dbReference>
<name>A0A939INC9_9GAMM</name>
<accession>A0A939INC9</accession>
<keyword evidence="3" id="KW-0808">Transferase</keyword>